<gene>
    <name evidence="2" type="ORF">TASK_LOCUS2001</name>
</gene>
<keyword evidence="1" id="KW-0812">Transmembrane</keyword>
<reference evidence="4" key="1">
    <citation type="submission" date="2017-02" db="UniProtKB">
        <authorList>
            <consortium name="WormBaseParasite"/>
        </authorList>
    </citation>
    <scope>IDENTIFICATION</scope>
</reference>
<feature type="transmembrane region" description="Helical" evidence="1">
    <location>
        <begin position="193"/>
        <end position="213"/>
    </location>
</feature>
<evidence type="ECO:0000313" key="3">
    <source>
        <dbReference type="Proteomes" id="UP000282613"/>
    </source>
</evidence>
<evidence type="ECO:0000313" key="2">
    <source>
        <dbReference type="EMBL" id="VDK24115.1"/>
    </source>
</evidence>
<proteinExistence type="predicted"/>
<organism evidence="4">
    <name type="scientific">Taenia asiatica</name>
    <name type="common">Asian tapeworm</name>
    <dbReference type="NCBI Taxonomy" id="60517"/>
    <lineage>
        <taxon>Eukaryota</taxon>
        <taxon>Metazoa</taxon>
        <taxon>Spiralia</taxon>
        <taxon>Lophotrochozoa</taxon>
        <taxon>Platyhelminthes</taxon>
        <taxon>Cestoda</taxon>
        <taxon>Eucestoda</taxon>
        <taxon>Cyclophyllidea</taxon>
        <taxon>Taeniidae</taxon>
        <taxon>Taenia</taxon>
    </lineage>
</organism>
<evidence type="ECO:0000256" key="1">
    <source>
        <dbReference type="SAM" id="Phobius"/>
    </source>
</evidence>
<dbReference type="Proteomes" id="UP000282613">
    <property type="component" value="Unassembled WGS sequence"/>
</dbReference>
<keyword evidence="1" id="KW-0472">Membrane</keyword>
<keyword evidence="1" id="KW-1133">Transmembrane helix</keyword>
<keyword evidence="3" id="KW-1185">Reference proteome</keyword>
<sequence>MRGVDEWHCKPPCQGLFVQSLFLRDKISTSFGWTLTYRYSLLTQIAPRILGSAQGVVLNLMAPIRRYCYADLMRKRETDKQVNNKSHGQIGTGGSTIGEALAATQMTLSNSRQNSTGDDEVWRKTSQTGNAKYYEQFAALYEFAGIRDGKGVGITSISNDHPKLKFHIVITGRSKPRVDNFKVPSTHADHNTLLLLPLLLLHLLLLSLLLMAYRS</sequence>
<accession>A0A0R3VX56</accession>
<reference evidence="2 3" key="2">
    <citation type="submission" date="2018-11" db="EMBL/GenBank/DDBJ databases">
        <authorList>
            <consortium name="Pathogen Informatics"/>
        </authorList>
    </citation>
    <scope>NUCLEOTIDE SEQUENCE [LARGE SCALE GENOMIC DNA]</scope>
</reference>
<dbReference type="WBParaSite" id="TASK_0000200001-mRNA-1">
    <property type="protein sequence ID" value="TASK_0000200001-mRNA-1"/>
    <property type="gene ID" value="TASK_0000200001"/>
</dbReference>
<dbReference type="EMBL" id="UYRS01000862">
    <property type="protein sequence ID" value="VDK24115.1"/>
    <property type="molecule type" value="Genomic_DNA"/>
</dbReference>
<protein>
    <submittedName>
        <fullName evidence="2 4">Uncharacterized protein</fullName>
    </submittedName>
</protein>
<name>A0A0R3VX56_TAEAS</name>
<evidence type="ECO:0000313" key="4">
    <source>
        <dbReference type="WBParaSite" id="TASK_0000200001-mRNA-1"/>
    </source>
</evidence>
<dbReference type="AlphaFoldDB" id="A0A0R3VX56"/>